<evidence type="ECO:0000256" key="1">
    <source>
        <dbReference type="ARBA" id="ARBA00022741"/>
    </source>
</evidence>
<proteinExistence type="predicted"/>
<name>A0AAU1IDT2_9ACTN</name>
<gene>
    <name evidence="4" type="ORF">OG477_00160</name>
    <name evidence="5" type="ORF">OG477_45185</name>
</gene>
<dbReference type="EMBL" id="CP108140">
    <property type="protein sequence ID" value="WTP83913.1"/>
    <property type="molecule type" value="Genomic_DNA"/>
</dbReference>
<accession>A0AAU1IDT2</accession>
<evidence type="ECO:0000313" key="5">
    <source>
        <dbReference type="EMBL" id="WTP91924.1"/>
    </source>
</evidence>
<feature type="domain" description="Orc1-like AAA ATPase" evidence="3">
    <location>
        <begin position="18"/>
        <end position="171"/>
    </location>
</feature>
<dbReference type="GO" id="GO:0004016">
    <property type="term" value="F:adenylate cyclase activity"/>
    <property type="evidence" value="ECO:0007669"/>
    <property type="project" value="TreeGrafter"/>
</dbReference>
<dbReference type="PANTHER" id="PTHR16305:SF35">
    <property type="entry name" value="TRANSCRIPTIONAL ACTIVATOR DOMAIN"/>
    <property type="match status" value="1"/>
</dbReference>
<reference evidence="5" key="1">
    <citation type="submission" date="2022-10" db="EMBL/GenBank/DDBJ databases">
        <title>The complete genomes of actinobacterial strains from the NBC collection.</title>
        <authorList>
            <person name="Joergensen T.S."/>
            <person name="Alvarez Arevalo M."/>
            <person name="Sterndorff E.B."/>
            <person name="Faurdal D."/>
            <person name="Vuksanovic O."/>
            <person name="Mourched A.-S."/>
            <person name="Charusanti P."/>
            <person name="Shaw S."/>
            <person name="Blin K."/>
            <person name="Weber T."/>
        </authorList>
    </citation>
    <scope>NUCLEOTIDE SEQUENCE</scope>
    <source>
        <strain evidence="5">NBC 00180</strain>
    </source>
</reference>
<protein>
    <submittedName>
        <fullName evidence="5">AAA family ATPase</fullName>
    </submittedName>
</protein>
<evidence type="ECO:0000256" key="2">
    <source>
        <dbReference type="ARBA" id="ARBA00022840"/>
    </source>
</evidence>
<dbReference type="GO" id="GO:0005524">
    <property type="term" value="F:ATP binding"/>
    <property type="evidence" value="ECO:0007669"/>
    <property type="project" value="UniProtKB-KW"/>
</dbReference>
<keyword evidence="1" id="KW-0547">Nucleotide-binding</keyword>
<dbReference type="SUPFAM" id="SSF48452">
    <property type="entry name" value="TPR-like"/>
    <property type="match status" value="1"/>
</dbReference>
<evidence type="ECO:0000313" key="4">
    <source>
        <dbReference type="EMBL" id="WTP83913.1"/>
    </source>
</evidence>
<dbReference type="Gene3D" id="1.25.40.10">
    <property type="entry name" value="Tetratricopeptide repeat domain"/>
    <property type="match status" value="1"/>
</dbReference>
<dbReference type="GO" id="GO:0005737">
    <property type="term" value="C:cytoplasm"/>
    <property type="evidence" value="ECO:0007669"/>
    <property type="project" value="TreeGrafter"/>
</dbReference>
<keyword evidence="2" id="KW-0067">ATP-binding</keyword>
<organism evidence="5">
    <name type="scientific">Streptomyces sp. NBC_00180</name>
    <dbReference type="NCBI Taxonomy" id="2903632"/>
    <lineage>
        <taxon>Bacteria</taxon>
        <taxon>Bacillati</taxon>
        <taxon>Actinomycetota</taxon>
        <taxon>Actinomycetes</taxon>
        <taxon>Kitasatosporales</taxon>
        <taxon>Streptomycetaceae</taxon>
        <taxon>Streptomyces</taxon>
    </lineage>
</organism>
<dbReference type="Pfam" id="PF13191">
    <property type="entry name" value="AAA_16"/>
    <property type="match status" value="1"/>
</dbReference>
<dbReference type="InterPro" id="IPR011990">
    <property type="entry name" value="TPR-like_helical_dom_sf"/>
</dbReference>
<dbReference type="EMBL" id="CP108140">
    <property type="protein sequence ID" value="WTP91924.1"/>
    <property type="molecule type" value="Genomic_DNA"/>
</dbReference>
<evidence type="ECO:0000259" key="3">
    <source>
        <dbReference type="Pfam" id="PF13191"/>
    </source>
</evidence>
<dbReference type="PANTHER" id="PTHR16305">
    <property type="entry name" value="TESTICULAR SOLUBLE ADENYLYL CYCLASE"/>
    <property type="match status" value="1"/>
</dbReference>
<dbReference type="InterPro" id="IPR041664">
    <property type="entry name" value="AAA_16"/>
</dbReference>
<sequence>MHRLEPQSFSAARGVGVFMGRGEELEWLAGSAERARARGPVAVCVEGEAGIGKSALLNRFLCVLDGFTVLRAVCDPSESDLPFGVVAQLAVRAPRARLNRYPLIAKLAAAPTARPALSLAAVGVQLRLLVDELLDAGPLAVAVDDLQWADWSSSRALRVALGQRGGEPLLVLATVPGDPGTEPGIGPVPQLVEDVGEQPTRLRLRGLDVSSVAALASLRTGAAWSRREVEELCLRTEGHPLYLQMVLADAHGPGGPFQAPGSLVAFMRSILDGLDVESRSVVDALAVLNAFVPPCTAAAVAGIDDPVRALRRPLQVGLVRWQGPGSALVGMAHELQREAVVMALTPARRRELHLAAVSVVDGPAKWAHRVAAAQQSDARSIAAGLEEAAWERIAGGDTDQAATWLLWAADLADKTAERERRVLTAVVQLLSGRRMDRVQPLLEAVRGYAPSPLKDCALGVAAGCQGIYPVARERLTAAIEAAAQAPGLEWVAAEAGNLLAALSCWNGLADVAMHHAREVLAVGGDVPRLVAPARSSMLIAHLLTRGPEAALTHVSTGVEPWAAPSPTAQNVGRKTPADGYWHACRALAHIAAAQPTASERQARLALSQPPTAASEAWSGDLAYFCLSMGQYQRGAWDESAVNAEHCISIAEGLEHPWARARAHTAASLTAAGRGEFDQAREHVEAARQWVHQVGPPQFEVYPAIARAVLAQAQQDHEAMAAALRPLQADPGGWIQAYRSWWLPLLAEALLATRHLHEAADAVRDLREPAQRTPNLAPVEAWLSGQLLECHGDLDAAADAYTTGLTLPKTPDHSPLNHARLEQAHGRLLAARGNDDAAIRCLQHAHHTYKALGATPFRNRCHNELIRLIRPAEFPDNP</sequence>
<dbReference type="AlphaFoldDB" id="A0AAU1IDT2"/>